<evidence type="ECO:0000313" key="6">
    <source>
        <dbReference type="Proteomes" id="UP000515159"/>
    </source>
</evidence>
<evidence type="ECO:0000259" key="5">
    <source>
        <dbReference type="PROSITE" id="PS50041"/>
    </source>
</evidence>
<dbReference type="CDD" id="cd03590">
    <property type="entry name" value="CLECT_DC-SIGN_like"/>
    <property type="match status" value="1"/>
</dbReference>
<dbReference type="CDD" id="cd23407">
    <property type="entry name" value="beta-trefoil_Ricin_MRC1"/>
    <property type="match status" value="1"/>
</dbReference>
<evidence type="ECO:0000256" key="1">
    <source>
        <dbReference type="ARBA" id="ARBA00022734"/>
    </source>
</evidence>
<accession>A0A6P8PW08</accession>
<dbReference type="AlphaFoldDB" id="A0A6P8PW08"/>
<gene>
    <name evidence="7" type="primary">LOC117349546</name>
</gene>
<feature type="region of interest" description="Disordered" evidence="3">
    <location>
        <begin position="18"/>
        <end position="60"/>
    </location>
</feature>
<evidence type="ECO:0000313" key="7">
    <source>
        <dbReference type="RefSeq" id="XP_033778988.1"/>
    </source>
</evidence>
<dbReference type="Gene3D" id="3.10.100.10">
    <property type="entry name" value="Mannose-Binding Protein A, subunit A"/>
    <property type="match status" value="1"/>
</dbReference>
<dbReference type="InterPro" id="IPR016186">
    <property type="entry name" value="C-type_lectin-like/link_sf"/>
</dbReference>
<dbReference type="PROSITE" id="PS50041">
    <property type="entry name" value="C_TYPE_LECTIN_2"/>
    <property type="match status" value="1"/>
</dbReference>
<feature type="transmembrane region" description="Helical" evidence="4">
    <location>
        <begin position="69"/>
        <end position="93"/>
    </location>
</feature>
<feature type="domain" description="C-type lectin" evidence="5">
    <location>
        <begin position="282"/>
        <end position="392"/>
    </location>
</feature>
<dbReference type="OrthoDB" id="8950604at2759"/>
<name>A0A6P8PW08_GEOSA</name>
<dbReference type="Pfam" id="PF24562">
    <property type="entry name" value="CysR_MRC2_N"/>
    <property type="match status" value="1"/>
</dbReference>
<evidence type="ECO:0000256" key="4">
    <source>
        <dbReference type="SAM" id="Phobius"/>
    </source>
</evidence>
<dbReference type="GeneID" id="117349546"/>
<dbReference type="Gene3D" id="2.80.10.50">
    <property type="match status" value="1"/>
</dbReference>
<evidence type="ECO:0000256" key="2">
    <source>
        <dbReference type="ARBA" id="ARBA00023157"/>
    </source>
</evidence>
<dbReference type="InterPro" id="IPR001304">
    <property type="entry name" value="C-type_lectin-like"/>
</dbReference>
<dbReference type="RefSeq" id="XP_033778988.1">
    <property type="nucleotide sequence ID" value="XM_033923097.1"/>
</dbReference>
<proteinExistence type="predicted"/>
<keyword evidence="4" id="KW-0812">Transmembrane</keyword>
<organism evidence="6 7">
    <name type="scientific">Geotrypetes seraphini</name>
    <name type="common">Gaboon caecilian</name>
    <name type="synonym">Caecilia seraphini</name>
    <dbReference type="NCBI Taxonomy" id="260995"/>
    <lineage>
        <taxon>Eukaryota</taxon>
        <taxon>Metazoa</taxon>
        <taxon>Chordata</taxon>
        <taxon>Craniata</taxon>
        <taxon>Vertebrata</taxon>
        <taxon>Euteleostomi</taxon>
        <taxon>Amphibia</taxon>
        <taxon>Gymnophiona</taxon>
        <taxon>Geotrypetes</taxon>
    </lineage>
</organism>
<dbReference type="PANTHER" id="PTHR22803">
    <property type="entry name" value="MANNOSE, PHOSPHOLIPASE, LECTIN RECEPTOR RELATED"/>
    <property type="match status" value="1"/>
</dbReference>
<dbReference type="InterPro" id="IPR035992">
    <property type="entry name" value="Ricin_B-like_lectins"/>
</dbReference>
<keyword evidence="6" id="KW-1185">Reference proteome</keyword>
<dbReference type="SMART" id="SM00034">
    <property type="entry name" value="CLECT"/>
    <property type="match status" value="1"/>
</dbReference>
<dbReference type="PROSITE" id="PS00615">
    <property type="entry name" value="C_TYPE_LECTIN_1"/>
    <property type="match status" value="1"/>
</dbReference>
<keyword evidence="2" id="KW-1015">Disulfide bond</keyword>
<dbReference type="SUPFAM" id="SSF50370">
    <property type="entry name" value="Ricin B-like lectins"/>
    <property type="match status" value="1"/>
</dbReference>
<sequence length="395" mass="45571">MDSLNIYENVDITEQQQAQTILKKRQHPSTQSDVCHKEKPTQNTDPAESRSTAKKLPCPDQTPQCRHRLLLLLSGLLVALLLLFLALFTVGFVKYSAIKEELQQAQLQNQLLRNSDSAIKEELQQAQLQNQLLRNSVSSPFLIYNEDHNRCVAVEHPDAVKTMPCDPHNSTQQFQWLSKGRLLHVALKLCLGVLDKSSWQALQLHPCKAGSDLQQWECQDDKLFAMKGSELYFNYGNNERDVVILYNGTGPWSRWVIYGSRDDLCSWSCDVCLPCRKGWSFYQGHCYYFSRSSVTWEDANKSCVSQESNLLIIDSQKEQVYIQEKLDDRGFWIGLTRGEEWKWLDGSSILPSTSSWGLKQPDNKEDEKCVSMIDFGKWHDYPCEHQFYWICEKVA</sequence>
<protein>
    <submittedName>
        <fullName evidence="7">Macrophage mannose receptor 1-like isoform X1</fullName>
    </submittedName>
</protein>
<evidence type="ECO:0000256" key="3">
    <source>
        <dbReference type="SAM" id="MobiDB-lite"/>
    </source>
</evidence>
<dbReference type="SUPFAM" id="SSF56436">
    <property type="entry name" value="C-type lectin-like"/>
    <property type="match status" value="1"/>
</dbReference>
<dbReference type="InParanoid" id="A0A6P8PW08"/>
<keyword evidence="4" id="KW-0472">Membrane</keyword>
<dbReference type="FunFam" id="2.80.10.50:FF:000032">
    <property type="entry name" value="macrophage mannose receptor 1"/>
    <property type="match status" value="1"/>
</dbReference>
<dbReference type="Proteomes" id="UP000515159">
    <property type="component" value="Chromosome 16"/>
</dbReference>
<feature type="compositionally biased region" description="Polar residues" evidence="3">
    <location>
        <begin position="41"/>
        <end position="50"/>
    </location>
</feature>
<dbReference type="InterPro" id="IPR018378">
    <property type="entry name" value="C-type_lectin_CS"/>
</dbReference>
<dbReference type="SMART" id="SM00458">
    <property type="entry name" value="RICIN"/>
    <property type="match status" value="1"/>
</dbReference>
<dbReference type="Pfam" id="PF00059">
    <property type="entry name" value="Lectin_C"/>
    <property type="match status" value="1"/>
</dbReference>
<reference evidence="7" key="1">
    <citation type="submission" date="2025-08" db="UniProtKB">
        <authorList>
            <consortium name="RefSeq"/>
        </authorList>
    </citation>
    <scope>IDENTIFICATION</scope>
</reference>
<dbReference type="InterPro" id="IPR033989">
    <property type="entry name" value="CD209-like_CTLD"/>
</dbReference>
<dbReference type="InterPro" id="IPR000772">
    <property type="entry name" value="Ricin_B_lectin"/>
</dbReference>
<dbReference type="GO" id="GO:0030246">
    <property type="term" value="F:carbohydrate binding"/>
    <property type="evidence" value="ECO:0007669"/>
    <property type="project" value="UniProtKB-KW"/>
</dbReference>
<dbReference type="InterPro" id="IPR050111">
    <property type="entry name" value="C-type_lectin/snaclec_domain"/>
</dbReference>
<keyword evidence="1" id="KW-0430">Lectin</keyword>
<dbReference type="KEGG" id="gsh:117349546"/>
<dbReference type="PROSITE" id="PS50231">
    <property type="entry name" value="RICIN_B_LECTIN"/>
    <property type="match status" value="1"/>
</dbReference>
<keyword evidence="4" id="KW-1133">Transmembrane helix</keyword>
<dbReference type="InterPro" id="IPR016187">
    <property type="entry name" value="CTDL_fold"/>
</dbReference>